<organism evidence="1">
    <name type="scientific">Anguilla anguilla</name>
    <name type="common">European freshwater eel</name>
    <name type="synonym">Muraena anguilla</name>
    <dbReference type="NCBI Taxonomy" id="7936"/>
    <lineage>
        <taxon>Eukaryota</taxon>
        <taxon>Metazoa</taxon>
        <taxon>Chordata</taxon>
        <taxon>Craniata</taxon>
        <taxon>Vertebrata</taxon>
        <taxon>Euteleostomi</taxon>
        <taxon>Actinopterygii</taxon>
        <taxon>Neopterygii</taxon>
        <taxon>Teleostei</taxon>
        <taxon>Anguilliformes</taxon>
        <taxon>Anguillidae</taxon>
        <taxon>Anguilla</taxon>
    </lineage>
</organism>
<dbReference type="AlphaFoldDB" id="A0A0E9RAF7"/>
<reference evidence="1" key="2">
    <citation type="journal article" date="2015" name="Fish Shellfish Immunol.">
        <title>Early steps in the European eel (Anguilla anguilla)-Vibrio vulnificus interaction in the gills: Role of the RtxA13 toxin.</title>
        <authorList>
            <person name="Callol A."/>
            <person name="Pajuelo D."/>
            <person name="Ebbesson L."/>
            <person name="Teles M."/>
            <person name="MacKenzie S."/>
            <person name="Amaro C."/>
        </authorList>
    </citation>
    <scope>NUCLEOTIDE SEQUENCE</scope>
</reference>
<sequence length="39" mass="4299">MNVLLGSHLVLPASSITVSSMASFMAHYPYCCIEERVIQ</sequence>
<proteinExistence type="predicted"/>
<reference evidence="1" key="1">
    <citation type="submission" date="2014-11" db="EMBL/GenBank/DDBJ databases">
        <authorList>
            <person name="Amaro Gonzalez C."/>
        </authorList>
    </citation>
    <scope>NUCLEOTIDE SEQUENCE</scope>
</reference>
<evidence type="ECO:0000313" key="1">
    <source>
        <dbReference type="EMBL" id="JAH25460.1"/>
    </source>
</evidence>
<dbReference type="EMBL" id="GBXM01083117">
    <property type="protein sequence ID" value="JAH25460.1"/>
    <property type="molecule type" value="Transcribed_RNA"/>
</dbReference>
<name>A0A0E9RAF7_ANGAN</name>
<protein>
    <submittedName>
        <fullName evidence="1">Uncharacterized protein</fullName>
    </submittedName>
</protein>
<accession>A0A0E9RAF7</accession>